<accession>A0A0L8G5M2</accession>
<keyword evidence="1" id="KW-0812">Transmembrane</keyword>
<reference evidence="2" key="1">
    <citation type="submission" date="2015-07" db="EMBL/GenBank/DDBJ databases">
        <title>MeaNS - Measles Nucleotide Surveillance Program.</title>
        <authorList>
            <person name="Tran T."/>
            <person name="Druce J."/>
        </authorList>
    </citation>
    <scope>NUCLEOTIDE SEQUENCE</scope>
    <source>
        <strain evidence="2">UCB-OBI-ISO-001</strain>
        <tissue evidence="2">Gonad</tissue>
    </source>
</reference>
<keyword evidence="1" id="KW-1133">Transmembrane helix</keyword>
<gene>
    <name evidence="2" type="ORF">OCBIM_22039584mg</name>
</gene>
<evidence type="ECO:0000256" key="1">
    <source>
        <dbReference type="SAM" id="Phobius"/>
    </source>
</evidence>
<proteinExistence type="predicted"/>
<protein>
    <submittedName>
        <fullName evidence="2">Uncharacterized protein</fullName>
    </submittedName>
</protein>
<feature type="transmembrane region" description="Helical" evidence="1">
    <location>
        <begin position="32"/>
        <end position="51"/>
    </location>
</feature>
<dbReference type="AlphaFoldDB" id="A0A0L8G5M2"/>
<evidence type="ECO:0000313" key="2">
    <source>
        <dbReference type="EMBL" id="KOF72332.1"/>
    </source>
</evidence>
<keyword evidence="1" id="KW-0472">Membrane</keyword>
<name>A0A0L8G5M2_OCTBM</name>
<organism evidence="2">
    <name type="scientific">Octopus bimaculoides</name>
    <name type="common">California two-spotted octopus</name>
    <dbReference type="NCBI Taxonomy" id="37653"/>
    <lineage>
        <taxon>Eukaryota</taxon>
        <taxon>Metazoa</taxon>
        <taxon>Spiralia</taxon>
        <taxon>Lophotrochozoa</taxon>
        <taxon>Mollusca</taxon>
        <taxon>Cephalopoda</taxon>
        <taxon>Coleoidea</taxon>
        <taxon>Octopodiformes</taxon>
        <taxon>Octopoda</taxon>
        <taxon>Incirrata</taxon>
        <taxon>Octopodidae</taxon>
        <taxon>Octopus</taxon>
    </lineage>
</organism>
<dbReference type="EMBL" id="KQ423712">
    <property type="protein sequence ID" value="KOF72332.1"/>
    <property type="molecule type" value="Genomic_DNA"/>
</dbReference>
<sequence>MSLSLINLTSVSSSSFFIDIIRFSFNSRSASFIPISLLDFSVFNFLFFIFFSSKLDS</sequence>